<keyword evidence="2" id="KW-1185">Reference proteome</keyword>
<dbReference type="OrthoDB" id="2019666at2759"/>
<reference evidence="1" key="1">
    <citation type="journal article" date="2019" name="Environ. Microbiol.">
        <title>Fungal ecological strategies reflected in gene transcription - a case study of two litter decomposers.</title>
        <authorList>
            <person name="Barbi F."/>
            <person name="Kohler A."/>
            <person name="Barry K."/>
            <person name="Baskaran P."/>
            <person name="Daum C."/>
            <person name="Fauchery L."/>
            <person name="Ihrmark K."/>
            <person name="Kuo A."/>
            <person name="LaButti K."/>
            <person name="Lipzen A."/>
            <person name="Morin E."/>
            <person name="Grigoriev I.V."/>
            <person name="Henrissat B."/>
            <person name="Lindahl B."/>
            <person name="Martin F."/>
        </authorList>
    </citation>
    <scope>NUCLEOTIDE SEQUENCE</scope>
    <source>
        <strain evidence="1">JB14</strain>
    </source>
</reference>
<organism evidence="1 2">
    <name type="scientific">Gymnopus androsaceus JB14</name>
    <dbReference type="NCBI Taxonomy" id="1447944"/>
    <lineage>
        <taxon>Eukaryota</taxon>
        <taxon>Fungi</taxon>
        <taxon>Dikarya</taxon>
        <taxon>Basidiomycota</taxon>
        <taxon>Agaricomycotina</taxon>
        <taxon>Agaricomycetes</taxon>
        <taxon>Agaricomycetidae</taxon>
        <taxon>Agaricales</taxon>
        <taxon>Marasmiineae</taxon>
        <taxon>Omphalotaceae</taxon>
        <taxon>Gymnopus</taxon>
    </lineage>
</organism>
<dbReference type="EMBL" id="ML769399">
    <property type="protein sequence ID" value="KAE9406871.1"/>
    <property type="molecule type" value="Genomic_DNA"/>
</dbReference>
<evidence type="ECO:0008006" key="3">
    <source>
        <dbReference type="Google" id="ProtNLM"/>
    </source>
</evidence>
<protein>
    <recommendedName>
        <fullName evidence="3">N-acetyltransferase domain-containing protein</fullName>
    </recommendedName>
</protein>
<gene>
    <name evidence="1" type="ORF">BT96DRAFT_971631</name>
</gene>
<dbReference type="AlphaFoldDB" id="A0A6A4I8I7"/>
<evidence type="ECO:0000313" key="1">
    <source>
        <dbReference type="EMBL" id="KAE9406871.1"/>
    </source>
</evidence>
<name>A0A6A4I8I7_9AGAR</name>
<proteinExistence type="predicted"/>
<accession>A0A6A4I8I7</accession>
<sequence length="209" mass="22819">MTSPGSSSSPAFLSYKLVKGPDVTQETLQACADLFAQNYGIWNQDVVAPLKPGSNICWITQLVVSSEWRKCGIATFLIKMLPGRDFKCGAIGLVSSHPAACLALAKKAGIYIGHINLDYIAQNAEKILSSSPVNYLQSADLRGRIFGSYAEGDTDSDGGVVSAVFTNFFVDHQEPLEVLQKWEEICHIKWPLGVLLDGYEFLCVFPIPE</sequence>
<evidence type="ECO:0000313" key="2">
    <source>
        <dbReference type="Proteomes" id="UP000799118"/>
    </source>
</evidence>
<dbReference type="Proteomes" id="UP000799118">
    <property type="component" value="Unassembled WGS sequence"/>
</dbReference>